<evidence type="ECO:0000313" key="10">
    <source>
        <dbReference type="EMBL" id="RIV87730.1"/>
    </source>
</evidence>
<evidence type="ECO:0000256" key="1">
    <source>
        <dbReference type="ARBA" id="ARBA00004442"/>
    </source>
</evidence>
<evidence type="ECO:0000256" key="3">
    <source>
        <dbReference type="ARBA" id="ARBA00022448"/>
    </source>
</evidence>
<accession>A0A418NUX9</accession>
<comment type="subcellular location">
    <subcellularLocation>
        <location evidence="1">Cell outer membrane</location>
    </subcellularLocation>
</comment>
<evidence type="ECO:0000256" key="8">
    <source>
        <dbReference type="SAM" id="MobiDB-lite"/>
    </source>
</evidence>
<name>A0A418NUX9_9SPHN</name>
<keyword evidence="5" id="KW-0812">Transmembrane</keyword>
<evidence type="ECO:0000256" key="4">
    <source>
        <dbReference type="ARBA" id="ARBA00022452"/>
    </source>
</evidence>
<feature type="signal peptide" evidence="9">
    <location>
        <begin position="1"/>
        <end position="23"/>
    </location>
</feature>
<keyword evidence="6" id="KW-0472">Membrane</keyword>
<keyword evidence="11" id="KW-1185">Reference proteome</keyword>
<proteinExistence type="inferred from homology"/>
<dbReference type="InterPro" id="IPR010130">
    <property type="entry name" value="T1SS_OMP_TolC"/>
</dbReference>
<sequence>MNRSIALLSCCAGALALPSPAWAQSLQDALASAYENNPTLTAQRANVRVADEGVPIARSAGLPQIEGSVTYRENVLQGEPSPSGFFSDPDRQLTAQLSAEVPIITFGAVRNSVRAAESRVVSSRYGLRSTESELFTAVVGAYMDVLRDEAVVQLNERNLSVMEFTLSETQQRRSAGNRGPTDVAQAEARVALAEAQVANARSQLIASREAFTRLVGMPPGDLMAPPPLPSLPQGPEAAVAMAFENNPELLAAKTELEAARFDVDAAIGQGRPSFSGIGGINQYDYLGSLRTNTGPRNGDQGTTAFVGVRLDVPIFQGGRISASIRQAQARQAVAAEQVVEAERMLVADARSAYAIWRFANVVTAAAERGVEANGRVLEGLRAETRAGFRPLLDRLNAEQELLNAEVTLVTARRDAYVAGFALLAAMGHAEARDLDFDAGVLYDPAISYEQSRDRVFQFSYDFEAEPLGTSTFDTPPQDASVEPLEELPVPAASN</sequence>
<comment type="similarity">
    <text evidence="2">Belongs to the outer membrane factor (OMF) (TC 1.B.17) family.</text>
</comment>
<dbReference type="Proteomes" id="UP000286576">
    <property type="component" value="Unassembled WGS sequence"/>
</dbReference>
<dbReference type="Pfam" id="PF02321">
    <property type="entry name" value="OEP"/>
    <property type="match status" value="2"/>
</dbReference>
<dbReference type="GO" id="GO:0015562">
    <property type="term" value="F:efflux transmembrane transporter activity"/>
    <property type="evidence" value="ECO:0007669"/>
    <property type="project" value="InterPro"/>
</dbReference>
<evidence type="ECO:0000256" key="5">
    <source>
        <dbReference type="ARBA" id="ARBA00022692"/>
    </source>
</evidence>
<dbReference type="OrthoDB" id="9789368at2"/>
<gene>
    <name evidence="10" type="ORF">D2V07_05170</name>
</gene>
<dbReference type="SUPFAM" id="SSF56954">
    <property type="entry name" value="Outer membrane efflux proteins (OEP)"/>
    <property type="match status" value="1"/>
</dbReference>
<evidence type="ECO:0000256" key="9">
    <source>
        <dbReference type="SAM" id="SignalP"/>
    </source>
</evidence>
<reference evidence="10 11" key="1">
    <citation type="submission" date="2018-08" db="EMBL/GenBank/DDBJ databases">
        <title>Erythrobacter zhengii sp.nov., a bacterium isolated from deep-sea sediment.</title>
        <authorList>
            <person name="Fang C."/>
            <person name="Wu Y.-H."/>
            <person name="Sun C."/>
            <person name="Wang H."/>
            <person name="Cheng H."/>
            <person name="Meng F.-X."/>
            <person name="Wang C.-S."/>
            <person name="Xu X.-W."/>
        </authorList>
    </citation>
    <scope>NUCLEOTIDE SEQUENCE [LARGE SCALE GENOMIC DNA]</scope>
    <source>
        <strain evidence="10 11">V18</strain>
    </source>
</reference>
<dbReference type="AlphaFoldDB" id="A0A418NUX9"/>
<keyword evidence="4" id="KW-1134">Transmembrane beta strand</keyword>
<keyword evidence="3" id="KW-0813">Transport</keyword>
<dbReference type="PANTHER" id="PTHR30026:SF22">
    <property type="entry name" value="OUTER MEMBRANE EFFLUX PROTEIN"/>
    <property type="match status" value="1"/>
</dbReference>
<keyword evidence="9" id="KW-0732">Signal</keyword>
<feature type="region of interest" description="Disordered" evidence="8">
    <location>
        <begin position="467"/>
        <end position="494"/>
    </location>
</feature>
<dbReference type="InterPro" id="IPR051906">
    <property type="entry name" value="TolC-like"/>
</dbReference>
<dbReference type="NCBIfam" id="TIGR01844">
    <property type="entry name" value="type_I_sec_TolC"/>
    <property type="match status" value="1"/>
</dbReference>
<dbReference type="GO" id="GO:0009279">
    <property type="term" value="C:cell outer membrane"/>
    <property type="evidence" value="ECO:0007669"/>
    <property type="project" value="UniProtKB-SubCell"/>
</dbReference>
<evidence type="ECO:0000256" key="6">
    <source>
        <dbReference type="ARBA" id="ARBA00023136"/>
    </source>
</evidence>
<dbReference type="InterPro" id="IPR003423">
    <property type="entry name" value="OMP_efflux"/>
</dbReference>
<dbReference type="GO" id="GO:0015288">
    <property type="term" value="F:porin activity"/>
    <property type="evidence" value="ECO:0007669"/>
    <property type="project" value="TreeGrafter"/>
</dbReference>
<feature type="chain" id="PRO_5019141205" evidence="9">
    <location>
        <begin position="24"/>
        <end position="494"/>
    </location>
</feature>
<dbReference type="EMBL" id="QXFL01000002">
    <property type="protein sequence ID" value="RIV87730.1"/>
    <property type="molecule type" value="Genomic_DNA"/>
</dbReference>
<dbReference type="PANTHER" id="PTHR30026">
    <property type="entry name" value="OUTER MEMBRANE PROTEIN TOLC"/>
    <property type="match status" value="1"/>
</dbReference>
<organism evidence="10 11">
    <name type="scientific">Aurantiacibacter zhengii</name>
    <dbReference type="NCBI Taxonomy" id="2307003"/>
    <lineage>
        <taxon>Bacteria</taxon>
        <taxon>Pseudomonadati</taxon>
        <taxon>Pseudomonadota</taxon>
        <taxon>Alphaproteobacteria</taxon>
        <taxon>Sphingomonadales</taxon>
        <taxon>Erythrobacteraceae</taxon>
        <taxon>Aurantiacibacter</taxon>
    </lineage>
</organism>
<evidence type="ECO:0000313" key="11">
    <source>
        <dbReference type="Proteomes" id="UP000286576"/>
    </source>
</evidence>
<evidence type="ECO:0000256" key="7">
    <source>
        <dbReference type="ARBA" id="ARBA00023237"/>
    </source>
</evidence>
<comment type="caution">
    <text evidence="10">The sequence shown here is derived from an EMBL/GenBank/DDBJ whole genome shotgun (WGS) entry which is preliminary data.</text>
</comment>
<dbReference type="Gene3D" id="1.20.1600.10">
    <property type="entry name" value="Outer membrane efflux proteins (OEP)"/>
    <property type="match status" value="1"/>
</dbReference>
<protein>
    <submittedName>
        <fullName evidence="10">Type I secretion protein TolC</fullName>
    </submittedName>
</protein>
<evidence type="ECO:0000256" key="2">
    <source>
        <dbReference type="ARBA" id="ARBA00007613"/>
    </source>
</evidence>
<dbReference type="RefSeq" id="WP_119585439.1">
    <property type="nucleotide sequence ID" value="NZ_CAWODQ010000012.1"/>
</dbReference>
<keyword evidence="7" id="KW-0998">Cell outer membrane</keyword>
<dbReference type="GO" id="GO:1990281">
    <property type="term" value="C:efflux pump complex"/>
    <property type="evidence" value="ECO:0007669"/>
    <property type="project" value="TreeGrafter"/>
</dbReference>